<keyword evidence="3" id="KW-0808">Transferase</keyword>
<reference evidence="3 4" key="1">
    <citation type="submission" date="2020-07" db="EMBL/GenBank/DDBJ databases">
        <title>Vibrio marinisediminis sp. nov., isolated from marine sediment.</title>
        <authorList>
            <person name="Ji X."/>
        </authorList>
    </citation>
    <scope>NUCLEOTIDE SEQUENCE [LARGE SCALE GENOMIC DNA]</scope>
    <source>
        <strain evidence="3 4">404</strain>
    </source>
</reference>
<dbReference type="GO" id="GO:0016757">
    <property type="term" value="F:glycosyltransferase activity"/>
    <property type="evidence" value="ECO:0007669"/>
    <property type="project" value="InterPro"/>
</dbReference>
<name>A0A7W2FRA7_9VIBR</name>
<dbReference type="InterPro" id="IPR028098">
    <property type="entry name" value="Glyco_trans_4-like_N"/>
</dbReference>
<accession>A0A7W2FRA7</accession>
<sequence>MYPIRIGKEFINQKYNVYGLCVSGTQVAKGMREAGIETFEVSSKKKLLILQILQLNKWLKQRNVTVIHCHKSGDILVSALLSILTKRTTLFTEHMGVTRPKKDLYHKWVYSHVNSVFSISNETLQRNLKALPVAASKISRLWLGTDIPNSPIDDIETIRLIKEELGLDPTATIIGNVGRLCLGKGQLELLNAFAKLTPTYPQSHLLLVGGIDANEGADGEFVTMLKHRVSELHLKERVHFVGFRRDTDRMLAIMDIVCIPSHNEAFGLTVIEAMAAKKAIIAANTGALPEVLGNSALFCNPLSSNDITTAIRQYIENPELSKSNASKAFQRAQSEFSMQTHIKRLEHYINQIQVK</sequence>
<evidence type="ECO:0000259" key="2">
    <source>
        <dbReference type="Pfam" id="PF13439"/>
    </source>
</evidence>
<dbReference type="PANTHER" id="PTHR12526">
    <property type="entry name" value="GLYCOSYLTRANSFERASE"/>
    <property type="match status" value="1"/>
</dbReference>
<keyword evidence="4" id="KW-1185">Reference proteome</keyword>
<dbReference type="PANTHER" id="PTHR12526:SF627">
    <property type="entry name" value="D-RHAMNOSYLTRANSFERASE WBPZ"/>
    <property type="match status" value="1"/>
</dbReference>
<dbReference type="AlphaFoldDB" id="A0A7W2FRA7"/>
<evidence type="ECO:0000313" key="4">
    <source>
        <dbReference type="Proteomes" id="UP000571701"/>
    </source>
</evidence>
<proteinExistence type="predicted"/>
<dbReference type="Pfam" id="PF00534">
    <property type="entry name" value="Glycos_transf_1"/>
    <property type="match status" value="1"/>
</dbReference>
<organism evidence="3 4">
    <name type="scientific">Vibrio marinisediminis</name>
    <dbReference type="NCBI Taxonomy" id="2758441"/>
    <lineage>
        <taxon>Bacteria</taxon>
        <taxon>Pseudomonadati</taxon>
        <taxon>Pseudomonadota</taxon>
        <taxon>Gammaproteobacteria</taxon>
        <taxon>Vibrionales</taxon>
        <taxon>Vibrionaceae</taxon>
        <taxon>Vibrio</taxon>
    </lineage>
</organism>
<dbReference type="EMBL" id="JACFYF010000005">
    <property type="protein sequence ID" value="MBA5762813.1"/>
    <property type="molecule type" value="Genomic_DNA"/>
</dbReference>
<dbReference type="SUPFAM" id="SSF53756">
    <property type="entry name" value="UDP-Glycosyltransferase/glycogen phosphorylase"/>
    <property type="match status" value="1"/>
</dbReference>
<feature type="domain" description="Glycosyltransferase subfamily 4-like N-terminal" evidence="2">
    <location>
        <begin position="7"/>
        <end position="146"/>
    </location>
</feature>
<dbReference type="InterPro" id="IPR001296">
    <property type="entry name" value="Glyco_trans_1"/>
</dbReference>
<dbReference type="Proteomes" id="UP000571701">
    <property type="component" value="Unassembled WGS sequence"/>
</dbReference>
<protein>
    <submittedName>
        <fullName evidence="3">Glycosyltransferase</fullName>
    </submittedName>
</protein>
<dbReference type="Pfam" id="PF13439">
    <property type="entry name" value="Glyco_transf_4"/>
    <property type="match status" value="1"/>
</dbReference>
<dbReference type="Gene3D" id="3.40.50.2000">
    <property type="entry name" value="Glycogen Phosphorylase B"/>
    <property type="match status" value="2"/>
</dbReference>
<feature type="domain" description="Glycosyl transferase family 1" evidence="1">
    <location>
        <begin position="160"/>
        <end position="328"/>
    </location>
</feature>
<evidence type="ECO:0000259" key="1">
    <source>
        <dbReference type="Pfam" id="PF00534"/>
    </source>
</evidence>
<comment type="caution">
    <text evidence="3">The sequence shown here is derived from an EMBL/GenBank/DDBJ whole genome shotgun (WGS) entry which is preliminary data.</text>
</comment>
<gene>
    <name evidence="3" type="ORF">H2O73_10695</name>
</gene>
<evidence type="ECO:0000313" key="3">
    <source>
        <dbReference type="EMBL" id="MBA5762813.1"/>
    </source>
</evidence>
<dbReference type="GO" id="GO:1901135">
    <property type="term" value="P:carbohydrate derivative metabolic process"/>
    <property type="evidence" value="ECO:0007669"/>
    <property type="project" value="UniProtKB-ARBA"/>
</dbReference>